<dbReference type="PANTHER" id="PTHR43698:SF1">
    <property type="entry name" value="BLL4564 PROTEIN"/>
    <property type="match status" value="1"/>
</dbReference>
<dbReference type="PANTHER" id="PTHR43698">
    <property type="entry name" value="RIBD C-TERMINAL DOMAIN CONTAINING PROTEIN"/>
    <property type="match status" value="1"/>
</dbReference>
<dbReference type="InterPro" id="IPR013096">
    <property type="entry name" value="Cupin_2"/>
</dbReference>
<dbReference type="InterPro" id="IPR047263">
    <property type="entry name" value="HNL-like_cupin"/>
</dbReference>
<proteinExistence type="predicted"/>
<dbReference type="InterPro" id="IPR011051">
    <property type="entry name" value="RmlC_Cupin_sf"/>
</dbReference>
<gene>
    <name evidence="2" type="ORF">ENT87_00090</name>
</gene>
<protein>
    <submittedName>
        <fullName evidence="2">Cupin domain-containing protein</fullName>
    </submittedName>
</protein>
<name>A0A7J3I5G7_9CREN</name>
<dbReference type="EMBL" id="DTAI01000005">
    <property type="protein sequence ID" value="HGN35943.1"/>
    <property type="molecule type" value="Genomic_DNA"/>
</dbReference>
<reference evidence="2" key="1">
    <citation type="journal article" date="2020" name="mSystems">
        <title>Genome- and Community-Level Interaction Insights into Carbon Utilization and Element Cycling Functions of Hydrothermarchaeota in Hydrothermal Sediment.</title>
        <authorList>
            <person name="Zhou Z."/>
            <person name="Liu Y."/>
            <person name="Xu W."/>
            <person name="Pan J."/>
            <person name="Luo Z.H."/>
            <person name="Li M."/>
        </authorList>
    </citation>
    <scope>NUCLEOTIDE SEQUENCE [LARGE SCALE GENOMIC DNA]</scope>
    <source>
        <strain evidence="2">SpSt-618</strain>
    </source>
</reference>
<dbReference type="Gene3D" id="2.60.120.10">
    <property type="entry name" value="Jelly Rolls"/>
    <property type="match status" value="1"/>
</dbReference>
<dbReference type="AlphaFoldDB" id="A0A7J3I5G7"/>
<sequence>MFVRKPYIRSIVRGDPGFFTGNVWIERLVWAEDNSHITASIVTFEPRARTAWHAHPLGQLLIVIGGCGLVQKWGESAEIIQPGDAVWIPPGVKHWHGAIDTTILSHIAIQEALDGKTADFMEHVSDEQYQAALKSVEKIRSKI</sequence>
<accession>A0A7J3I5G7</accession>
<evidence type="ECO:0000259" key="1">
    <source>
        <dbReference type="Pfam" id="PF07883"/>
    </source>
</evidence>
<comment type="caution">
    <text evidence="2">The sequence shown here is derived from an EMBL/GenBank/DDBJ whole genome shotgun (WGS) entry which is preliminary data.</text>
</comment>
<organism evidence="2">
    <name type="scientific">Ignisphaera aggregans</name>
    <dbReference type="NCBI Taxonomy" id="334771"/>
    <lineage>
        <taxon>Archaea</taxon>
        <taxon>Thermoproteota</taxon>
        <taxon>Thermoprotei</taxon>
        <taxon>Desulfurococcales</taxon>
        <taxon>Desulfurococcaceae</taxon>
        <taxon>Ignisphaera</taxon>
    </lineage>
</organism>
<dbReference type="SUPFAM" id="SSF51182">
    <property type="entry name" value="RmlC-like cupins"/>
    <property type="match status" value="1"/>
</dbReference>
<dbReference type="InterPro" id="IPR014710">
    <property type="entry name" value="RmlC-like_jellyroll"/>
</dbReference>
<evidence type="ECO:0000313" key="2">
    <source>
        <dbReference type="EMBL" id="HGN35943.1"/>
    </source>
</evidence>
<dbReference type="CDD" id="cd02233">
    <property type="entry name" value="cupin_HNL-like"/>
    <property type="match status" value="1"/>
</dbReference>
<dbReference type="Pfam" id="PF07883">
    <property type="entry name" value="Cupin_2"/>
    <property type="match status" value="1"/>
</dbReference>
<feature type="domain" description="Cupin type-2" evidence="1">
    <location>
        <begin position="41"/>
        <end position="102"/>
    </location>
</feature>